<evidence type="ECO:0000256" key="12">
    <source>
        <dbReference type="ARBA" id="ARBA00023163"/>
    </source>
</evidence>
<dbReference type="SUPFAM" id="SSF57667">
    <property type="entry name" value="beta-beta-alpha zinc fingers"/>
    <property type="match status" value="2"/>
</dbReference>
<dbReference type="Ensembl" id="ENSBGRT00000042155.1">
    <property type="protein sequence ID" value="ENSBGRP00000036432.1"/>
    <property type="gene ID" value="ENSBGRG00000022831.1"/>
</dbReference>
<evidence type="ECO:0000256" key="7">
    <source>
        <dbReference type="ARBA" id="ARBA00022737"/>
    </source>
</evidence>
<keyword evidence="9" id="KW-0862">Zinc</keyword>
<evidence type="ECO:0000259" key="16">
    <source>
        <dbReference type="PROSITE" id="PS50157"/>
    </source>
</evidence>
<dbReference type="Pfam" id="PF00096">
    <property type="entry name" value="zf-C2H2"/>
    <property type="match status" value="1"/>
</dbReference>
<evidence type="ECO:0000256" key="11">
    <source>
        <dbReference type="ARBA" id="ARBA00023015"/>
    </source>
</evidence>
<comment type="similarity">
    <text evidence="3">Belongs to the krueppel C2H2-type zinc-finger protein family.</text>
</comment>
<name>A0A8B9YEA4_BOSMU</name>
<dbReference type="InterPro" id="IPR013087">
    <property type="entry name" value="Znf_C2H2_type"/>
</dbReference>
<dbReference type="GO" id="GO:0005634">
    <property type="term" value="C:nucleus"/>
    <property type="evidence" value="ECO:0007669"/>
    <property type="project" value="UniProtKB-SubCell"/>
</dbReference>
<keyword evidence="18" id="KW-1185">Reference proteome</keyword>
<evidence type="ECO:0000256" key="1">
    <source>
        <dbReference type="ARBA" id="ARBA00003767"/>
    </source>
</evidence>
<dbReference type="FunFam" id="3.30.160.60:FF:000230">
    <property type="entry name" value="Zinc finger protein 148"/>
    <property type="match status" value="1"/>
</dbReference>
<evidence type="ECO:0000313" key="18">
    <source>
        <dbReference type="Proteomes" id="UP000694520"/>
    </source>
</evidence>
<dbReference type="AlphaFoldDB" id="A0A8B9YEA4"/>
<keyword evidence="7" id="KW-0677">Repeat</keyword>
<evidence type="ECO:0000256" key="9">
    <source>
        <dbReference type="ARBA" id="ARBA00022833"/>
    </source>
</evidence>
<dbReference type="Pfam" id="PF13894">
    <property type="entry name" value="zf-C2H2_4"/>
    <property type="match status" value="1"/>
</dbReference>
<dbReference type="FunFam" id="3.30.160.60:FF:000042">
    <property type="entry name" value="Zinc finger protein 148"/>
    <property type="match status" value="1"/>
</dbReference>
<evidence type="ECO:0000313" key="17">
    <source>
        <dbReference type="Ensembl" id="ENSBGRP00000036432.1"/>
    </source>
</evidence>
<keyword evidence="11" id="KW-0805">Transcription regulation</keyword>
<evidence type="ECO:0000256" key="3">
    <source>
        <dbReference type="ARBA" id="ARBA00006991"/>
    </source>
</evidence>
<feature type="domain" description="C2H2-type" evidence="16">
    <location>
        <begin position="87"/>
        <end position="114"/>
    </location>
</feature>
<keyword evidence="10" id="KW-0832">Ubl conjugation</keyword>
<protein>
    <recommendedName>
        <fullName evidence="14">Zinc finger protein 740</fullName>
    </recommendedName>
</protein>
<dbReference type="Proteomes" id="UP000694520">
    <property type="component" value="Chromosome 29"/>
</dbReference>
<keyword evidence="5" id="KW-0597">Phosphoprotein</keyword>
<organism evidence="17 18">
    <name type="scientific">Bos mutus grunniens</name>
    <name type="common">Wild yak</name>
    <name type="synonym">Bos grunniens</name>
    <dbReference type="NCBI Taxonomy" id="30521"/>
    <lineage>
        <taxon>Eukaryota</taxon>
        <taxon>Metazoa</taxon>
        <taxon>Chordata</taxon>
        <taxon>Craniata</taxon>
        <taxon>Vertebrata</taxon>
        <taxon>Euteleostomi</taxon>
        <taxon>Mammalia</taxon>
        <taxon>Eutheria</taxon>
        <taxon>Laurasiatheria</taxon>
        <taxon>Artiodactyla</taxon>
        <taxon>Ruminantia</taxon>
        <taxon>Pecora</taxon>
        <taxon>Bovidae</taxon>
        <taxon>Bovinae</taxon>
        <taxon>Bos</taxon>
    </lineage>
</organism>
<evidence type="ECO:0000256" key="2">
    <source>
        <dbReference type="ARBA" id="ARBA00004123"/>
    </source>
</evidence>
<evidence type="ECO:0000256" key="4">
    <source>
        <dbReference type="ARBA" id="ARBA00022499"/>
    </source>
</evidence>
<dbReference type="InterPro" id="IPR036236">
    <property type="entry name" value="Znf_C2H2_sf"/>
</dbReference>
<accession>A0A8B9YEA4</accession>
<evidence type="ECO:0000256" key="15">
    <source>
        <dbReference type="PROSITE-ProRule" id="PRU00042"/>
    </source>
</evidence>
<evidence type="ECO:0000256" key="13">
    <source>
        <dbReference type="ARBA" id="ARBA00023242"/>
    </source>
</evidence>
<keyword evidence="13" id="KW-0539">Nucleus</keyword>
<dbReference type="PROSITE" id="PS00028">
    <property type="entry name" value="ZINC_FINGER_C2H2_1"/>
    <property type="match status" value="2"/>
</dbReference>
<dbReference type="FunFam" id="3.30.160.60:FF:000460">
    <property type="entry name" value="Putative zinc finger protein 740"/>
    <property type="match status" value="1"/>
</dbReference>
<proteinExistence type="inferred from homology"/>
<evidence type="ECO:0000256" key="10">
    <source>
        <dbReference type="ARBA" id="ARBA00022843"/>
    </source>
</evidence>
<feature type="domain" description="C2H2-type" evidence="16">
    <location>
        <begin position="115"/>
        <end position="142"/>
    </location>
</feature>
<reference evidence="17" key="1">
    <citation type="submission" date="2019-05" db="EMBL/GenBank/DDBJ databases">
        <authorList>
            <person name="Zhang S."/>
            <person name="Liu J."/>
        </authorList>
    </citation>
    <scope>NUCLEOTIDE SEQUENCE [LARGE SCALE GENOMIC DNA]</scope>
</reference>
<dbReference type="SMART" id="SM00355">
    <property type="entry name" value="ZnF_C2H2"/>
    <property type="match status" value="2"/>
</dbReference>
<evidence type="ECO:0000256" key="6">
    <source>
        <dbReference type="ARBA" id="ARBA00022723"/>
    </source>
</evidence>
<dbReference type="GO" id="GO:0008270">
    <property type="term" value="F:zinc ion binding"/>
    <property type="evidence" value="ECO:0007669"/>
    <property type="project" value="UniProtKB-KW"/>
</dbReference>
<dbReference type="Gene3D" id="3.30.160.60">
    <property type="entry name" value="Classic Zinc Finger"/>
    <property type="match status" value="3"/>
</dbReference>
<dbReference type="GeneTree" id="ENSGT00940000159609"/>
<evidence type="ECO:0000256" key="14">
    <source>
        <dbReference type="ARBA" id="ARBA00069113"/>
    </source>
</evidence>
<dbReference type="PANTHER" id="PTHR24394:SF57">
    <property type="entry name" value="ZINC FINGER PROTEIN 740"/>
    <property type="match status" value="1"/>
</dbReference>
<comment type="function">
    <text evidence="1">May be involved in transcriptional regulation.</text>
</comment>
<dbReference type="GO" id="GO:0000981">
    <property type="term" value="F:DNA-binding transcription factor activity, RNA polymerase II-specific"/>
    <property type="evidence" value="ECO:0007669"/>
    <property type="project" value="TreeGrafter"/>
</dbReference>
<sequence length="179" mass="20996">STALYLTSCLKENRIRVAAVLTLASLYTVATKEEQWGEQTRAGSRKSGQVPLISFREEQELWPGLLQWPVPHWYLMGSAQVKDSQNFVCEHCFGAFRSSYHLKRHILIHTGEKPFECDICDMRFIQKYHLERHKRVHSGENPYQFERCHQCFSRTDQLLRHKRMCQGFQSKTSDGQFSL</sequence>
<reference evidence="17" key="3">
    <citation type="submission" date="2025-09" db="UniProtKB">
        <authorList>
            <consortium name="Ensembl"/>
        </authorList>
    </citation>
    <scope>IDENTIFICATION</scope>
</reference>
<dbReference type="PANTHER" id="PTHR24394">
    <property type="entry name" value="ZINC FINGER PROTEIN"/>
    <property type="match status" value="1"/>
</dbReference>
<keyword evidence="4" id="KW-1017">Isopeptide bond</keyword>
<keyword evidence="6" id="KW-0479">Metal-binding</keyword>
<evidence type="ECO:0000256" key="5">
    <source>
        <dbReference type="ARBA" id="ARBA00022553"/>
    </source>
</evidence>
<comment type="subcellular location">
    <subcellularLocation>
        <location evidence="2">Nucleus</location>
    </subcellularLocation>
</comment>
<reference evidence="17" key="2">
    <citation type="submission" date="2025-08" db="UniProtKB">
        <authorList>
            <consortium name="Ensembl"/>
        </authorList>
    </citation>
    <scope>IDENTIFICATION</scope>
</reference>
<keyword evidence="12" id="KW-0804">Transcription</keyword>
<keyword evidence="8 15" id="KW-0863">Zinc-finger</keyword>
<dbReference type="PROSITE" id="PS50157">
    <property type="entry name" value="ZINC_FINGER_C2H2_2"/>
    <property type="match status" value="2"/>
</dbReference>
<evidence type="ECO:0000256" key="8">
    <source>
        <dbReference type="ARBA" id="ARBA00022771"/>
    </source>
</evidence>